<proteinExistence type="predicted"/>
<feature type="region of interest" description="Disordered" evidence="2">
    <location>
        <begin position="239"/>
        <end position="258"/>
    </location>
</feature>
<dbReference type="GO" id="GO:0009626">
    <property type="term" value="P:plant-type hypersensitive response"/>
    <property type="evidence" value="ECO:0007669"/>
    <property type="project" value="UniProtKB-KW"/>
</dbReference>
<dbReference type="PANTHER" id="PTHR46119">
    <property type="entry name" value="OS08G0405700 PROTEIN"/>
    <property type="match status" value="1"/>
</dbReference>
<evidence type="ECO:0000256" key="1">
    <source>
        <dbReference type="ARBA" id="ARBA00004170"/>
    </source>
</evidence>
<dbReference type="CDD" id="cd00371">
    <property type="entry name" value="HMA"/>
    <property type="match status" value="1"/>
</dbReference>
<comment type="subcellular location">
    <subcellularLocation>
        <location evidence="1">Membrane</location>
        <topology evidence="1">Peripheral membrane protein</topology>
    </subcellularLocation>
</comment>
<dbReference type="Pfam" id="PF00403">
    <property type="entry name" value="HMA"/>
    <property type="match status" value="1"/>
</dbReference>
<dbReference type="EMBL" id="CAUOFW020006521">
    <property type="protein sequence ID" value="CAK9175044.1"/>
    <property type="molecule type" value="Genomic_DNA"/>
</dbReference>
<dbReference type="PROSITE" id="PS50846">
    <property type="entry name" value="HMA_2"/>
    <property type="match status" value="1"/>
</dbReference>
<sequence length="258" mass="28348">MKTIDLFCASPASTAICTSIDQRTIVRHATRPIDRHRHHLDDRKKTRAPVPRSSQPPFDAKFRYQNSRFRSVKKSESRRKSSADILDLTSPPGSSRYLLSDTPFIDYSSNSDQVSALIPSQAVTARPQNLRSNGSLASKFSTNGSNYYPSLTTLSPLSNDSPVLKSSSTRSRPRNQVVELRVSIHCKGCEGKVRRHISRMEGVTSFNIDLATKKVTIVGDVTPLGVLASVSRVKNAEFWSSPTSSSSSSSSPMAGLIY</sequence>
<comment type="caution">
    <text evidence="4">The sequence shown here is derived from an EMBL/GenBank/DDBJ whole genome shotgun (WGS) entry which is preliminary data.</text>
</comment>
<feature type="compositionally biased region" description="Basic and acidic residues" evidence="2">
    <location>
        <begin position="73"/>
        <end position="82"/>
    </location>
</feature>
<evidence type="ECO:0000256" key="2">
    <source>
        <dbReference type="SAM" id="MobiDB-lite"/>
    </source>
</evidence>
<dbReference type="InterPro" id="IPR044526">
    <property type="entry name" value="NAKR1-3"/>
</dbReference>
<protein>
    <recommendedName>
        <fullName evidence="3">HMA domain-containing protein</fullName>
    </recommendedName>
</protein>
<evidence type="ECO:0000259" key="3">
    <source>
        <dbReference type="PROSITE" id="PS50846"/>
    </source>
</evidence>
<organism evidence="4 5">
    <name type="scientific">Ilex paraguariensis</name>
    <name type="common">yerba mate</name>
    <dbReference type="NCBI Taxonomy" id="185542"/>
    <lineage>
        <taxon>Eukaryota</taxon>
        <taxon>Viridiplantae</taxon>
        <taxon>Streptophyta</taxon>
        <taxon>Embryophyta</taxon>
        <taxon>Tracheophyta</taxon>
        <taxon>Spermatophyta</taxon>
        <taxon>Magnoliopsida</taxon>
        <taxon>eudicotyledons</taxon>
        <taxon>Gunneridae</taxon>
        <taxon>Pentapetalae</taxon>
        <taxon>asterids</taxon>
        <taxon>campanulids</taxon>
        <taxon>Aquifoliales</taxon>
        <taxon>Aquifoliaceae</taxon>
        <taxon>Ilex</taxon>
    </lineage>
</organism>
<dbReference type="Gene3D" id="3.30.70.100">
    <property type="match status" value="1"/>
</dbReference>
<dbReference type="SUPFAM" id="SSF55008">
    <property type="entry name" value="HMA, heavy metal-associated domain"/>
    <property type="match status" value="1"/>
</dbReference>
<feature type="compositionally biased region" description="Low complexity" evidence="2">
    <location>
        <begin position="240"/>
        <end position="252"/>
    </location>
</feature>
<dbReference type="GO" id="GO:0016020">
    <property type="term" value="C:membrane"/>
    <property type="evidence" value="ECO:0007669"/>
    <property type="project" value="UniProtKB-SubCell"/>
</dbReference>
<accession>A0ABC8TZV0</accession>
<feature type="region of interest" description="Disordered" evidence="2">
    <location>
        <begin position="30"/>
        <end position="60"/>
    </location>
</feature>
<feature type="domain" description="HMA" evidence="3">
    <location>
        <begin position="175"/>
        <end position="241"/>
    </location>
</feature>
<evidence type="ECO:0000313" key="5">
    <source>
        <dbReference type="Proteomes" id="UP001642360"/>
    </source>
</evidence>
<dbReference type="InterPro" id="IPR006121">
    <property type="entry name" value="HMA_dom"/>
</dbReference>
<keyword evidence="5" id="KW-1185">Reference proteome</keyword>
<feature type="region of interest" description="Disordered" evidence="2">
    <location>
        <begin position="69"/>
        <end position="88"/>
    </location>
</feature>
<dbReference type="InterPro" id="IPR036163">
    <property type="entry name" value="HMA_dom_sf"/>
</dbReference>
<dbReference type="Proteomes" id="UP001642360">
    <property type="component" value="Unassembled WGS sequence"/>
</dbReference>
<gene>
    <name evidence="4" type="ORF">ILEXP_LOCUS44837</name>
</gene>
<name>A0ABC8TZV0_9AQUA</name>
<dbReference type="PANTHER" id="PTHR46119:SF12">
    <property type="entry name" value="PROTEIN SODIUM POTASSIUM ROOT DEFECTIVE 3"/>
    <property type="match status" value="1"/>
</dbReference>
<evidence type="ECO:0000313" key="4">
    <source>
        <dbReference type="EMBL" id="CAK9175044.1"/>
    </source>
</evidence>
<dbReference type="AlphaFoldDB" id="A0ABC8TZV0"/>
<reference evidence="4 5" key="1">
    <citation type="submission" date="2024-02" db="EMBL/GenBank/DDBJ databases">
        <authorList>
            <person name="Vignale AGUSTIN F."/>
            <person name="Sosa J E."/>
            <person name="Modenutti C."/>
        </authorList>
    </citation>
    <scope>NUCLEOTIDE SEQUENCE [LARGE SCALE GENOMIC DNA]</scope>
</reference>